<protein>
    <submittedName>
        <fullName evidence="10">Uncharacterized protein</fullName>
    </submittedName>
</protein>
<dbReference type="PROSITE" id="PS01278">
    <property type="entry name" value="MTTASE_RADICAL"/>
    <property type="match status" value="1"/>
</dbReference>
<evidence type="ECO:0000256" key="1">
    <source>
        <dbReference type="ARBA" id="ARBA00001966"/>
    </source>
</evidence>
<dbReference type="PANTHER" id="PTHR11918">
    <property type="entry name" value="RADICAL SAM PROTEINS"/>
    <property type="match status" value="1"/>
</dbReference>
<dbReference type="Gene3D" id="3.40.50.12160">
    <property type="entry name" value="Methylthiotransferase, N-terminal domain"/>
    <property type="match status" value="1"/>
</dbReference>
<accession>Q7X2W8</accession>
<sequence length="410" mass="44224">MATTYALVTFGCRVNQADSLALEGQLRSRGAVLAPPERADVVIVNTCSVTAAADQGARQTVRRVTRDNPAARVVVTGCYASRCAGEVAALPNVVHVVPNDRKESLVDLIEWEPTTATRFGGGDGPCGGLEPGVGGRTALTLRVQTGCDETCSYCIIPRTRGSSRSRPLELVTAGIARAIDAGYKEIAITGVHLGSYGRDLGDGTTLVALVRRLADWPGDVLFRLSSLEPMDCSDALVDLVACSPRVAPHFHLPLQHGADRVLRAMRRPYTAGFYRRLVERIRARLPHAAVGSDLIVGFPGEATEDFEESRALVASLPLTQLHVFPYSDRPGTEASGAGRKVEGAVIRERGRVMRTIGATLVERFRRSQAGTTRRALTVDDGWSAVTDNYLKVRLTQPRVRNTWVDVTVTA</sequence>
<dbReference type="Pfam" id="PF00919">
    <property type="entry name" value="UPF0004"/>
    <property type="match status" value="1"/>
</dbReference>
<dbReference type="InterPro" id="IPR006638">
    <property type="entry name" value="Elp3/MiaA/NifB-like_rSAM"/>
</dbReference>
<dbReference type="Pfam" id="PF04055">
    <property type="entry name" value="Radical_SAM"/>
    <property type="match status" value="1"/>
</dbReference>
<dbReference type="SFLD" id="SFLDG01082">
    <property type="entry name" value="B12-binding_domain_containing"/>
    <property type="match status" value="1"/>
</dbReference>
<dbReference type="CDD" id="cd01335">
    <property type="entry name" value="Radical_SAM"/>
    <property type="match status" value="1"/>
</dbReference>
<evidence type="ECO:0000256" key="3">
    <source>
        <dbReference type="ARBA" id="ARBA00022679"/>
    </source>
</evidence>
<dbReference type="Gene3D" id="3.80.30.20">
    <property type="entry name" value="tm_1862 like domain"/>
    <property type="match status" value="1"/>
</dbReference>
<dbReference type="GO" id="GO:0035598">
    <property type="term" value="F:tRNA (N(6)-L-threonylcarbamoyladenosine(37)-C(2))-methylthiotransferase activity"/>
    <property type="evidence" value="ECO:0007669"/>
    <property type="project" value="TreeGrafter"/>
</dbReference>
<organism evidence="10">
    <name type="scientific">uncultured Acidobacteriota bacterium</name>
    <dbReference type="NCBI Taxonomy" id="171953"/>
    <lineage>
        <taxon>Bacteria</taxon>
        <taxon>Pseudomonadati</taxon>
        <taxon>Acidobacteriota</taxon>
        <taxon>environmental samples</taxon>
    </lineage>
</organism>
<keyword evidence="5" id="KW-0479">Metal-binding</keyword>
<evidence type="ECO:0000256" key="4">
    <source>
        <dbReference type="ARBA" id="ARBA00022691"/>
    </source>
</evidence>
<keyword evidence="3" id="KW-0808">Transferase</keyword>
<evidence type="ECO:0000256" key="7">
    <source>
        <dbReference type="ARBA" id="ARBA00023014"/>
    </source>
</evidence>
<feature type="domain" description="MTTase N-terminal" evidence="8">
    <location>
        <begin position="3"/>
        <end position="114"/>
    </location>
</feature>
<dbReference type="GO" id="GO:0051539">
    <property type="term" value="F:4 iron, 4 sulfur cluster binding"/>
    <property type="evidence" value="ECO:0007669"/>
    <property type="project" value="UniProtKB-KW"/>
</dbReference>
<dbReference type="AlphaFoldDB" id="Q7X2W8"/>
<dbReference type="SFLD" id="SFLDS00029">
    <property type="entry name" value="Radical_SAM"/>
    <property type="match status" value="1"/>
</dbReference>
<dbReference type="InterPro" id="IPR013848">
    <property type="entry name" value="Methylthiotransferase_N"/>
</dbReference>
<keyword evidence="4" id="KW-0949">S-adenosyl-L-methionine</keyword>
<dbReference type="SMART" id="SM00729">
    <property type="entry name" value="Elp3"/>
    <property type="match status" value="1"/>
</dbReference>
<dbReference type="PROSITE" id="PS51918">
    <property type="entry name" value="RADICAL_SAM"/>
    <property type="match status" value="1"/>
</dbReference>
<dbReference type="InterPro" id="IPR020612">
    <property type="entry name" value="Methylthiotransferase_CS"/>
</dbReference>
<dbReference type="PROSITE" id="PS51449">
    <property type="entry name" value="MTTASE_N"/>
    <property type="match status" value="1"/>
</dbReference>
<dbReference type="InterPro" id="IPR038135">
    <property type="entry name" value="Methylthiotransferase_N_sf"/>
</dbReference>
<dbReference type="GO" id="GO:0046872">
    <property type="term" value="F:metal ion binding"/>
    <property type="evidence" value="ECO:0007669"/>
    <property type="project" value="UniProtKB-KW"/>
</dbReference>
<dbReference type="EMBL" id="AY281356">
    <property type="protein sequence ID" value="AAP58596.1"/>
    <property type="molecule type" value="Genomic_DNA"/>
</dbReference>
<proteinExistence type="predicted"/>
<dbReference type="InterPro" id="IPR023404">
    <property type="entry name" value="rSAM_horseshoe"/>
</dbReference>
<dbReference type="InterPro" id="IPR007197">
    <property type="entry name" value="rSAM"/>
</dbReference>
<dbReference type="NCBIfam" id="TIGR00089">
    <property type="entry name" value="MiaB/RimO family radical SAM methylthiotransferase"/>
    <property type="match status" value="1"/>
</dbReference>
<reference evidence="10" key="1">
    <citation type="journal article" date="2003" name="Mol. Microbiol.">
        <title>Acidobacteria form a coherent but highly diverse group within the bacterial domain: evidence from environmental genomics.</title>
        <authorList>
            <person name="Quaiser A."/>
            <person name="Ochsenreiter T."/>
            <person name="Lanz C."/>
            <person name="Schuster S.C."/>
            <person name="Treusch A.H."/>
            <person name="Eck J."/>
            <person name="Schleper C."/>
        </authorList>
    </citation>
    <scope>NUCLEOTIDE SEQUENCE</scope>
</reference>
<feature type="domain" description="Radical SAM core" evidence="9">
    <location>
        <begin position="133"/>
        <end position="363"/>
    </location>
</feature>
<keyword evidence="6" id="KW-0408">Iron</keyword>
<name>Q7X2W8_9BACT</name>
<dbReference type="SUPFAM" id="SSF102114">
    <property type="entry name" value="Radical SAM enzymes"/>
    <property type="match status" value="1"/>
</dbReference>
<evidence type="ECO:0000256" key="2">
    <source>
        <dbReference type="ARBA" id="ARBA00022485"/>
    </source>
</evidence>
<keyword evidence="2" id="KW-0004">4Fe-4S</keyword>
<evidence type="ECO:0000256" key="5">
    <source>
        <dbReference type="ARBA" id="ARBA00022723"/>
    </source>
</evidence>
<dbReference type="InterPro" id="IPR058240">
    <property type="entry name" value="rSAM_sf"/>
</dbReference>
<dbReference type="InterPro" id="IPR006467">
    <property type="entry name" value="MiaB-like_bact"/>
</dbReference>
<evidence type="ECO:0000259" key="9">
    <source>
        <dbReference type="PROSITE" id="PS51918"/>
    </source>
</evidence>
<comment type="cofactor">
    <cofactor evidence="1">
        <name>[4Fe-4S] cluster</name>
        <dbReference type="ChEBI" id="CHEBI:49883"/>
    </cofactor>
</comment>
<dbReference type="InterPro" id="IPR005839">
    <property type="entry name" value="Methylthiotransferase"/>
</dbReference>
<dbReference type="PANTHER" id="PTHR11918:SF45">
    <property type="entry name" value="THREONYLCARBAMOYLADENOSINE TRNA METHYLTHIOTRANSFERASE"/>
    <property type="match status" value="1"/>
</dbReference>
<evidence type="ECO:0000256" key="6">
    <source>
        <dbReference type="ARBA" id="ARBA00023004"/>
    </source>
</evidence>
<evidence type="ECO:0000259" key="8">
    <source>
        <dbReference type="PROSITE" id="PS51449"/>
    </source>
</evidence>
<dbReference type="NCBIfam" id="TIGR01579">
    <property type="entry name" value="MiaB-like-C"/>
    <property type="match status" value="1"/>
</dbReference>
<keyword evidence="7" id="KW-0411">Iron-sulfur</keyword>
<evidence type="ECO:0000313" key="10">
    <source>
        <dbReference type="EMBL" id="AAP58596.1"/>
    </source>
</evidence>